<dbReference type="InterPro" id="IPR025877">
    <property type="entry name" value="MobA-like_NTP_Trfase"/>
</dbReference>
<dbReference type="CDD" id="cd02523">
    <property type="entry name" value="PC_cytidylyltransferase"/>
    <property type="match status" value="1"/>
</dbReference>
<dbReference type="PANTHER" id="PTHR43584:SF5">
    <property type="entry name" value="PROTEIN LICC"/>
    <property type="match status" value="1"/>
</dbReference>
<evidence type="ECO:0000313" key="4">
    <source>
        <dbReference type="EMBL" id="QQO10021.1"/>
    </source>
</evidence>
<evidence type="ECO:0000259" key="3">
    <source>
        <dbReference type="Pfam" id="PF12804"/>
    </source>
</evidence>
<accession>A0A7T7XPB5</accession>
<name>A0A7T7XPB5_9SPIR</name>
<dbReference type="Gene3D" id="3.90.550.10">
    <property type="entry name" value="Spore Coat Polysaccharide Biosynthesis Protein SpsA, Chain A"/>
    <property type="match status" value="1"/>
</dbReference>
<dbReference type="KEGG" id="bhc:JFL75_03655"/>
<feature type="domain" description="MobA-like NTP transferase" evidence="3">
    <location>
        <begin position="73"/>
        <end position="176"/>
    </location>
</feature>
<reference evidence="4" key="1">
    <citation type="submission" date="2021-01" db="EMBL/GenBank/DDBJ databases">
        <title>Description of Breznakiella homolactica.</title>
        <authorList>
            <person name="Song Y."/>
            <person name="Brune A."/>
        </authorList>
    </citation>
    <scope>NUCLEOTIDE SEQUENCE</scope>
    <source>
        <strain evidence="4">RmG30</strain>
    </source>
</reference>
<dbReference type="InterPro" id="IPR029044">
    <property type="entry name" value="Nucleotide-diphossugar_trans"/>
</dbReference>
<dbReference type="AlphaFoldDB" id="A0A7T7XPB5"/>
<evidence type="ECO:0000256" key="2">
    <source>
        <dbReference type="ARBA" id="ARBA00022695"/>
    </source>
</evidence>
<dbReference type="EMBL" id="CP067089">
    <property type="protein sequence ID" value="QQO10021.1"/>
    <property type="molecule type" value="Genomic_DNA"/>
</dbReference>
<organism evidence="4 5">
    <name type="scientific">Breznakiella homolactica</name>
    <dbReference type="NCBI Taxonomy" id="2798577"/>
    <lineage>
        <taxon>Bacteria</taxon>
        <taxon>Pseudomonadati</taxon>
        <taxon>Spirochaetota</taxon>
        <taxon>Spirochaetia</taxon>
        <taxon>Spirochaetales</taxon>
        <taxon>Breznakiellaceae</taxon>
        <taxon>Breznakiella</taxon>
    </lineage>
</organism>
<protein>
    <submittedName>
        <fullName evidence="4">Phosphocholine cytidylyltransferase family protein</fullName>
    </submittedName>
</protein>
<dbReference type="RefSeq" id="WP_215627325.1">
    <property type="nucleotide sequence ID" value="NZ_CP067089.2"/>
</dbReference>
<dbReference type="InterPro" id="IPR050065">
    <property type="entry name" value="GlmU-like"/>
</dbReference>
<dbReference type="SUPFAM" id="SSF53448">
    <property type="entry name" value="Nucleotide-diphospho-sugar transferases"/>
    <property type="match status" value="1"/>
</dbReference>
<dbReference type="Proteomes" id="UP000595917">
    <property type="component" value="Chromosome"/>
</dbReference>
<gene>
    <name evidence="4" type="ORF">JFL75_03655</name>
</gene>
<evidence type="ECO:0000313" key="5">
    <source>
        <dbReference type="Proteomes" id="UP000595917"/>
    </source>
</evidence>
<keyword evidence="2 4" id="KW-0548">Nucleotidyltransferase</keyword>
<evidence type="ECO:0000256" key="1">
    <source>
        <dbReference type="ARBA" id="ARBA00022679"/>
    </source>
</evidence>
<dbReference type="PANTHER" id="PTHR43584">
    <property type="entry name" value="NUCLEOTIDYL TRANSFERASE"/>
    <property type="match status" value="1"/>
</dbReference>
<proteinExistence type="predicted"/>
<keyword evidence="5" id="KW-1185">Reference proteome</keyword>
<dbReference type="Pfam" id="PF12804">
    <property type="entry name" value="NTP_transf_3"/>
    <property type="match status" value="1"/>
</dbReference>
<sequence>MDLSRNQFDVLTFLEKTHETKDPTQRAVARGTGLSLGTVNKTIFQLTELDFLDGLRVSQKGLKALEPYRVKRAVFIAAGFGSRMVPVTLNTPKALIRVKGVRIIDSLLDAVVAAGIEEIVLVRGYLREQFDQLLLKYPMISFFENPSYNESNNISSATCVRNLLKNAYVFEGDLLLKNPKLITKYQYTSNYLGVPVEVTDDWCFETKNGIITKIKVGGRSCYRMFGISYWNETDGAKLAEHIKQVYEMPGGKERYWDQVPLEYHIKDYKVEIRECTVDDITEINTFSELRQLDETYRV</sequence>
<dbReference type="GO" id="GO:0016779">
    <property type="term" value="F:nucleotidyltransferase activity"/>
    <property type="evidence" value="ECO:0007669"/>
    <property type="project" value="UniProtKB-KW"/>
</dbReference>
<keyword evidence="1" id="KW-0808">Transferase</keyword>